<dbReference type="Pfam" id="PF02581">
    <property type="entry name" value="TMP-TENI"/>
    <property type="match status" value="1"/>
</dbReference>
<proteinExistence type="predicted"/>
<dbReference type="GO" id="GO:0005737">
    <property type="term" value="C:cytoplasm"/>
    <property type="evidence" value="ECO:0007669"/>
    <property type="project" value="TreeGrafter"/>
</dbReference>
<dbReference type="EMBL" id="BJXX01000106">
    <property type="protein sequence ID" value="GEN34964.1"/>
    <property type="molecule type" value="Genomic_DNA"/>
</dbReference>
<dbReference type="Proteomes" id="UP000321157">
    <property type="component" value="Unassembled WGS sequence"/>
</dbReference>
<dbReference type="SUPFAM" id="SSF51391">
    <property type="entry name" value="Thiamin phosphate synthase"/>
    <property type="match status" value="1"/>
</dbReference>
<evidence type="ECO:0000259" key="3">
    <source>
        <dbReference type="Pfam" id="PF02581"/>
    </source>
</evidence>
<reference evidence="4 5" key="1">
    <citation type="submission" date="2019-07" db="EMBL/GenBank/DDBJ databases">
        <title>Whole genome shotgun sequence of Aneurinibacillus danicus NBRC 102444.</title>
        <authorList>
            <person name="Hosoyama A."/>
            <person name="Uohara A."/>
            <person name="Ohji S."/>
            <person name="Ichikawa N."/>
        </authorList>
    </citation>
    <scope>NUCLEOTIDE SEQUENCE [LARGE SCALE GENOMIC DNA]</scope>
    <source>
        <strain evidence="4 5">NBRC 102444</strain>
    </source>
</reference>
<dbReference type="GO" id="GO:0004789">
    <property type="term" value="F:thiamine-phosphate diphosphorylase activity"/>
    <property type="evidence" value="ECO:0007669"/>
    <property type="project" value="TreeGrafter"/>
</dbReference>
<comment type="pathway">
    <text evidence="1">Cofactor biosynthesis; thiamine diphosphate biosynthesis.</text>
</comment>
<dbReference type="PANTHER" id="PTHR20857:SF22">
    <property type="entry name" value="THIAZOLE TAUTOMERASE"/>
    <property type="match status" value="1"/>
</dbReference>
<dbReference type="InterPro" id="IPR013785">
    <property type="entry name" value="Aldolase_TIM"/>
</dbReference>
<evidence type="ECO:0000313" key="5">
    <source>
        <dbReference type="Proteomes" id="UP000321157"/>
    </source>
</evidence>
<protein>
    <submittedName>
        <fullName evidence="4">Thiamine phosphate synthase</fullName>
    </submittedName>
</protein>
<evidence type="ECO:0000256" key="2">
    <source>
        <dbReference type="ARBA" id="ARBA00022977"/>
    </source>
</evidence>
<organism evidence="4 5">
    <name type="scientific">Aneurinibacillus danicus</name>
    <dbReference type="NCBI Taxonomy" id="267746"/>
    <lineage>
        <taxon>Bacteria</taxon>
        <taxon>Bacillati</taxon>
        <taxon>Bacillota</taxon>
        <taxon>Bacilli</taxon>
        <taxon>Bacillales</taxon>
        <taxon>Paenibacillaceae</taxon>
        <taxon>Aneurinibacillus group</taxon>
        <taxon>Aneurinibacillus</taxon>
    </lineage>
</organism>
<keyword evidence="5" id="KW-1185">Reference proteome</keyword>
<dbReference type="AlphaFoldDB" id="A0A511V7N9"/>
<dbReference type="PANTHER" id="PTHR20857">
    <property type="entry name" value="THIAMINE-PHOSPHATE PYROPHOSPHORYLASE"/>
    <property type="match status" value="1"/>
</dbReference>
<keyword evidence="2" id="KW-0784">Thiamine biosynthesis</keyword>
<dbReference type="Gene3D" id="3.20.20.70">
    <property type="entry name" value="Aldolase class I"/>
    <property type="match status" value="1"/>
</dbReference>
<comment type="caution">
    <text evidence="4">The sequence shown here is derived from an EMBL/GenBank/DDBJ whole genome shotgun (WGS) entry which is preliminary data.</text>
</comment>
<name>A0A511V7N9_9BACL</name>
<accession>A0A511V7N9</accession>
<evidence type="ECO:0000256" key="1">
    <source>
        <dbReference type="ARBA" id="ARBA00004948"/>
    </source>
</evidence>
<feature type="domain" description="Thiamine phosphate synthase/TenI" evidence="3">
    <location>
        <begin position="17"/>
        <end position="183"/>
    </location>
</feature>
<dbReference type="CDD" id="cd00564">
    <property type="entry name" value="TMP_TenI"/>
    <property type="match status" value="1"/>
</dbReference>
<sequence>MHMAHALHVISSGTQSLSDVRRVVARIHPYITMFHLREKQRTARELWEWTQDLVAAGLPCTKLAVNDRVDVALASGAAAIQAAYHSLPAGVIRRLAPHRLIGVSVHSVTEAKAAEASGADYVLFGHVFASTSKPGQAGRGLAALQEIVESVNLPVIALGGITPNNAPDTLATGCAGIAVLSAIMLARDPMLSAQQFQQAMQNVRVSPRCAWPMAKMEGVK</sequence>
<dbReference type="InterPro" id="IPR022998">
    <property type="entry name" value="ThiamineP_synth_TenI"/>
</dbReference>
<dbReference type="GO" id="GO:0009228">
    <property type="term" value="P:thiamine biosynthetic process"/>
    <property type="evidence" value="ECO:0007669"/>
    <property type="project" value="UniProtKB-KW"/>
</dbReference>
<dbReference type="InterPro" id="IPR036206">
    <property type="entry name" value="ThiamineP_synth_sf"/>
</dbReference>
<evidence type="ECO:0000313" key="4">
    <source>
        <dbReference type="EMBL" id="GEN34964.1"/>
    </source>
</evidence>
<gene>
    <name evidence="4" type="primary">thiE_2</name>
    <name evidence="4" type="ORF">ADA01nite_24240</name>
</gene>